<dbReference type="Proteomes" id="UP000006794">
    <property type="component" value="Chromosome"/>
</dbReference>
<proteinExistence type="predicted"/>
<feature type="compositionally biased region" description="Acidic residues" evidence="1">
    <location>
        <begin position="85"/>
        <end position="103"/>
    </location>
</feature>
<dbReference type="STRING" id="797210.Halxa_3886"/>
<dbReference type="Gene3D" id="1.20.5.170">
    <property type="match status" value="1"/>
</dbReference>
<dbReference type="eggNOG" id="arCOG06890">
    <property type="taxonomic scope" value="Archaea"/>
</dbReference>
<evidence type="ECO:0008006" key="4">
    <source>
        <dbReference type="Google" id="ProtNLM"/>
    </source>
</evidence>
<dbReference type="OrthoDB" id="157510at2157"/>
<dbReference type="InterPro" id="IPR055940">
    <property type="entry name" value="DUF7518"/>
</dbReference>
<sequence length="109" mass="11621">MSNNRVEQLESTVAELESTVEGLTDELIEAKERIRVLEAELDAETPTRVPERRSDKAETDDTATTTEAAPDEVAEATADAANVDAETDADEAPSGDEAEDSGTDDIIIA</sequence>
<dbReference type="AlphaFoldDB" id="F8DD18"/>
<dbReference type="HOGENOM" id="CLU_171539_1_0_2"/>
<gene>
    <name evidence="2" type="ordered locus">Halxa_3886</name>
</gene>
<dbReference type="EMBL" id="CP002839">
    <property type="protein sequence ID" value="AEH38491.1"/>
    <property type="molecule type" value="Genomic_DNA"/>
</dbReference>
<evidence type="ECO:0000256" key="1">
    <source>
        <dbReference type="SAM" id="MobiDB-lite"/>
    </source>
</evidence>
<reference evidence="2 3" key="1">
    <citation type="journal article" date="2012" name="Stand. Genomic Sci.">
        <title>Complete genome sequence of Halopiger xanaduensis type strain (SH-6(T)).</title>
        <authorList>
            <person name="Anderson I."/>
            <person name="Tindall B.J."/>
            <person name="Rohde M."/>
            <person name="Lucas S."/>
            <person name="Han J."/>
            <person name="Lapidus A."/>
            <person name="Cheng J.F."/>
            <person name="Goodwin L."/>
            <person name="Pitluck S."/>
            <person name="Peters L."/>
            <person name="Pati A."/>
            <person name="Mikhailova N."/>
            <person name="Pagani I."/>
            <person name="Teshima H."/>
            <person name="Han C."/>
            <person name="Tapia R."/>
            <person name="Land M."/>
            <person name="Woyke T."/>
            <person name="Klenk H.P."/>
            <person name="Kyrpides N."/>
            <person name="Ivanova N."/>
        </authorList>
    </citation>
    <scope>NUCLEOTIDE SEQUENCE [LARGE SCALE GENOMIC DNA]</scope>
    <source>
        <strain evidence="3">DSM 18323 / JCM 14033 / SH-6</strain>
    </source>
</reference>
<accession>F8DD18</accession>
<feature type="compositionally biased region" description="Basic and acidic residues" evidence="1">
    <location>
        <begin position="49"/>
        <end position="59"/>
    </location>
</feature>
<dbReference type="GeneID" id="10798828"/>
<feature type="compositionally biased region" description="Low complexity" evidence="1">
    <location>
        <begin position="75"/>
        <end position="84"/>
    </location>
</feature>
<dbReference type="SUPFAM" id="SSF57997">
    <property type="entry name" value="Tropomyosin"/>
    <property type="match status" value="1"/>
</dbReference>
<organism evidence="2 3">
    <name type="scientific">Halopiger xanaduensis (strain DSM 18323 / JCM 14033 / SH-6)</name>
    <dbReference type="NCBI Taxonomy" id="797210"/>
    <lineage>
        <taxon>Archaea</taxon>
        <taxon>Methanobacteriati</taxon>
        <taxon>Methanobacteriota</taxon>
        <taxon>Stenosarchaea group</taxon>
        <taxon>Halobacteria</taxon>
        <taxon>Halobacteriales</taxon>
        <taxon>Natrialbaceae</taxon>
        <taxon>Halopiger</taxon>
    </lineage>
</organism>
<evidence type="ECO:0000313" key="2">
    <source>
        <dbReference type="EMBL" id="AEH38491.1"/>
    </source>
</evidence>
<dbReference type="Pfam" id="PF24362">
    <property type="entry name" value="DUF7518"/>
    <property type="match status" value="1"/>
</dbReference>
<dbReference type="KEGG" id="hxa:Halxa_3886"/>
<feature type="region of interest" description="Disordered" evidence="1">
    <location>
        <begin position="38"/>
        <end position="109"/>
    </location>
</feature>
<name>F8DD18_HALXS</name>
<dbReference type="RefSeq" id="WP_013881377.1">
    <property type="nucleotide sequence ID" value="NC_015666.1"/>
</dbReference>
<keyword evidence="3" id="KW-1185">Reference proteome</keyword>
<evidence type="ECO:0000313" key="3">
    <source>
        <dbReference type="Proteomes" id="UP000006794"/>
    </source>
</evidence>
<protein>
    <recommendedName>
        <fullName evidence="4">Chromosome segregation protein SMC</fullName>
    </recommendedName>
</protein>